<sequence length="49" mass="5771">MAPSEFWGLTPAEFYWILDAKKPVQMYGRMSEYEVDEIYQDAYGEEAQS</sequence>
<reference evidence="1 2" key="1">
    <citation type="submission" date="2024-06" db="EMBL/GenBank/DDBJ databases">
        <title>Sorghum-associated microbial communities from plants grown in Nebraska, USA.</title>
        <authorList>
            <person name="Schachtman D."/>
        </authorList>
    </citation>
    <scope>NUCLEOTIDE SEQUENCE [LARGE SCALE GENOMIC DNA]</scope>
    <source>
        <strain evidence="1 2">3207</strain>
    </source>
</reference>
<protein>
    <recommendedName>
        <fullName evidence="3">Phage tail assembly chaperone</fullName>
    </recommendedName>
</protein>
<evidence type="ECO:0008006" key="3">
    <source>
        <dbReference type="Google" id="ProtNLM"/>
    </source>
</evidence>
<organism evidence="1 2">
    <name type="scientific">Kaistia defluvii</name>
    <dbReference type="NCBI Taxonomy" id="410841"/>
    <lineage>
        <taxon>Bacteria</taxon>
        <taxon>Pseudomonadati</taxon>
        <taxon>Pseudomonadota</taxon>
        <taxon>Alphaproteobacteria</taxon>
        <taxon>Hyphomicrobiales</taxon>
        <taxon>Kaistiaceae</taxon>
        <taxon>Kaistia</taxon>
    </lineage>
</organism>
<evidence type="ECO:0000313" key="2">
    <source>
        <dbReference type="Proteomes" id="UP001549321"/>
    </source>
</evidence>
<keyword evidence="2" id="KW-1185">Reference proteome</keyword>
<proteinExistence type="predicted"/>
<name>A0ABV2R123_9HYPH</name>
<accession>A0ABV2R123</accession>
<dbReference type="Proteomes" id="UP001549321">
    <property type="component" value="Unassembled WGS sequence"/>
</dbReference>
<comment type="caution">
    <text evidence="1">The sequence shown here is derived from an EMBL/GenBank/DDBJ whole genome shotgun (WGS) entry which is preliminary data.</text>
</comment>
<gene>
    <name evidence="1" type="ORF">ABIE08_002915</name>
</gene>
<evidence type="ECO:0000313" key="1">
    <source>
        <dbReference type="EMBL" id="MET4634969.1"/>
    </source>
</evidence>
<dbReference type="EMBL" id="JBEPSM010000002">
    <property type="protein sequence ID" value="MET4634969.1"/>
    <property type="molecule type" value="Genomic_DNA"/>
</dbReference>